<keyword evidence="3" id="KW-0963">Cytoplasm</keyword>
<evidence type="ECO:0000256" key="6">
    <source>
        <dbReference type="ARBA" id="ARBA00022840"/>
    </source>
</evidence>
<evidence type="ECO:0000256" key="2">
    <source>
        <dbReference type="ARBA" id="ARBA00010871"/>
    </source>
</evidence>
<keyword evidence="4 13" id="KW-0436">Ligase</keyword>
<dbReference type="PROSITE" id="PS00843">
    <property type="entry name" value="DALA_DALA_LIGASE_1"/>
    <property type="match status" value="1"/>
</dbReference>
<dbReference type="Proteomes" id="UP000562984">
    <property type="component" value="Unassembled WGS sequence"/>
</dbReference>
<dbReference type="InterPro" id="IPR011761">
    <property type="entry name" value="ATP-grasp"/>
</dbReference>
<evidence type="ECO:0000256" key="5">
    <source>
        <dbReference type="ARBA" id="ARBA00022741"/>
    </source>
</evidence>
<keyword evidence="10" id="KW-0479">Metal-binding</keyword>
<feature type="domain" description="ATP-grasp" evidence="12">
    <location>
        <begin position="96"/>
        <end position="304"/>
    </location>
</feature>
<evidence type="ECO:0000256" key="1">
    <source>
        <dbReference type="ARBA" id="ARBA00004496"/>
    </source>
</evidence>
<dbReference type="GO" id="GO:0046872">
    <property type="term" value="F:metal ion binding"/>
    <property type="evidence" value="ECO:0007669"/>
    <property type="project" value="UniProtKB-KW"/>
</dbReference>
<sequence length="314" mass="32943">MVLAGGLTHEREVSLRSGSRIAGALRRNGIDVTVRDADAELVPWLLAHRPDAAVIALHGGRGENGAVQAVLEMAGVPHVGTASHDCRLAWDKATAKNLLRRQGFTTPEWLTLSHSTFRDLGAAGIIDLLVASLGLPLMLKPYQGGSALGANVVREPDELPAALVSSFAYGDVLLVERFVTGTEIALSVIDDPAGNPVALPAVEISFPADVFDYEARYTAGVTTYYAPARLDPEVAAAAGELAVAAHRTLGLRDVSRTDAIIDADGTVQFLEVNVSPGLTETSLLPMAVEAAGDDLGAVYSRLLDDAAARGPLLR</sequence>
<keyword evidence="7" id="KW-0133">Cell shape</keyword>
<evidence type="ECO:0000313" key="13">
    <source>
        <dbReference type="EMBL" id="NNG36869.1"/>
    </source>
</evidence>
<dbReference type="Gene3D" id="3.40.50.20">
    <property type="match status" value="1"/>
</dbReference>
<dbReference type="GO" id="GO:0005524">
    <property type="term" value="F:ATP binding"/>
    <property type="evidence" value="ECO:0007669"/>
    <property type="project" value="UniProtKB-UniRule"/>
</dbReference>
<dbReference type="AlphaFoldDB" id="A0A849A8I2"/>
<evidence type="ECO:0000256" key="11">
    <source>
        <dbReference type="PROSITE-ProRule" id="PRU00409"/>
    </source>
</evidence>
<keyword evidence="14" id="KW-1185">Reference proteome</keyword>
<keyword evidence="9" id="KW-0961">Cell wall biogenesis/degradation</keyword>
<comment type="caution">
    <text evidence="13">The sequence shown here is derived from an EMBL/GenBank/DDBJ whole genome shotgun (WGS) entry which is preliminary data.</text>
</comment>
<dbReference type="InterPro" id="IPR016185">
    <property type="entry name" value="PreATP-grasp_dom_sf"/>
</dbReference>
<dbReference type="SUPFAM" id="SSF52440">
    <property type="entry name" value="PreATP-grasp domain"/>
    <property type="match status" value="1"/>
</dbReference>
<dbReference type="PROSITE" id="PS50975">
    <property type="entry name" value="ATP_GRASP"/>
    <property type="match status" value="1"/>
</dbReference>
<keyword evidence="10" id="KW-0460">Magnesium</keyword>
<dbReference type="SUPFAM" id="SSF56059">
    <property type="entry name" value="Glutathione synthetase ATP-binding domain-like"/>
    <property type="match status" value="1"/>
</dbReference>
<dbReference type="PIRSF" id="PIRSF039102">
    <property type="entry name" value="Ddl/VanB"/>
    <property type="match status" value="1"/>
</dbReference>
<dbReference type="InterPro" id="IPR005905">
    <property type="entry name" value="D_ala_D_ala"/>
</dbReference>
<dbReference type="PANTHER" id="PTHR23132:SF23">
    <property type="entry name" value="D-ALANINE--D-ALANINE LIGASE B"/>
    <property type="match status" value="1"/>
</dbReference>
<feature type="binding site" evidence="10">
    <location>
        <position position="273"/>
    </location>
    <ligand>
        <name>Mg(2+)</name>
        <dbReference type="ChEBI" id="CHEBI:18420"/>
        <label>2</label>
    </ligand>
</feature>
<dbReference type="Gene3D" id="3.30.470.20">
    <property type="entry name" value="ATP-grasp fold, B domain"/>
    <property type="match status" value="1"/>
</dbReference>
<reference evidence="13 14" key="1">
    <citation type="submission" date="2020-05" db="EMBL/GenBank/DDBJ databases">
        <title>Nakamurella sp. DB0629 isolated from air conditioner.</title>
        <authorList>
            <person name="Kim D.H."/>
            <person name="Kim D.-U."/>
        </authorList>
    </citation>
    <scope>NUCLEOTIDE SEQUENCE [LARGE SCALE GENOMIC DNA]</scope>
    <source>
        <strain evidence="13 14">DB0629</strain>
    </source>
</reference>
<dbReference type="InterPro" id="IPR013815">
    <property type="entry name" value="ATP_grasp_subdomain_1"/>
</dbReference>
<gene>
    <name evidence="13" type="ORF">HKD39_14350</name>
</gene>
<evidence type="ECO:0000256" key="4">
    <source>
        <dbReference type="ARBA" id="ARBA00022598"/>
    </source>
</evidence>
<proteinExistence type="inferred from homology"/>
<dbReference type="GO" id="GO:0005737">
    <property type="term" value="C:cytoplasm"/>
    <property type="evidence" value="ECO:0007669"/>
    <property type="project" value="UniProtKB-SubCell"/>
</dbReference>
<protein>
    <submittedName>
        <fullName evidence="13">D-alanine--D-alanine ligase</fullName>
        <ecNumber evidence="13">6.3.2.4</ecNumber>
    </submittedName>
</protein>
<accession>A0A849A8I2</accession>
<evidence type="ECO:0000256" key="8">
    <source>
        <dbReference type="ARBA" id="ARBA00022984"/>
    </source>
</evidence>
<comment type="subcellular location">
    <subcellularLocation>
        <location evidence="1">Cytoplasm</location>
    </subcellularLocation>
</comment>
<comment type="similarity">
    <text evidence="2">Belongs to the D-alanine--D-alanine ligase family.</text>
</comment>
<dbReference type="GO" id="GO:0009252">
    <property type="term" value="P:peptidoglycan biosynthetic process"/>
    <property type="evidence" value="ECO:0007669"/>
    <property type="project" value="UniProtKB-KW"/>
</dbReference>
<keyword evidence="5 11" id="KW-0547">Nucleotide-binding</keyword>
<dbReference type="InterPro" id="IPR000291">
    <property type="entry name" value="D-Ala_lig_Van_CS"/>
</dbReference>
<evidence type="ECO:0000313" key="14">
    <source>
        <dbReference type="Proteomes" id="UP000562984"/>
    </source>
</evidence>
<name>A0A849A8I2_9ACTN</name>
<dbReference type="GO" id="GO:0071555">
    <property type="term" value="P:cell wall organization"/>
    <property type="evidence" value="ECO:0007669"/>
    <property type="project" value="UniProtKB-KW"/>
</dbReference>
<dbReference type="GO" id="GO:0008360">
    <property type="term" value="P:regulation of cell shape"/>
    <property type="evidence" value="ECO:0007669"/>
    <property type="project" value="UniProtKB-KW"/>
</dbReference>
<comment type="cofactor">
    <cofactor evidence="10">
        <name>Mg(2+)</name>
        <dbReference type="ChEBI" id="CHEBI:18420"/>
    </cofactor>
    <cofactor evidence="10">
        <name>Mn(2+)</name>
        <dbReference type="ChEBI" id="CHEBI:29035"/>
    </cofactor>
    <text evidence="10">Binds 2 magnesium or manganese ions per subunit.</text>
</comment>
<keyword evidence="6 11" id="KW-0067">ATP-binding</keyword>
<dbReference type="PANTHER" id="PTHR23132">
    <property type="entry name" value="D-ALANINE--D-ALANINE LIGASE"/>
    <property type="match status" value="1"/>
</dbReference>
<dbReference type="Gene3D" id="3.30.1490.20">
    <property type="entry name" value="ATP-grasp fold, A domain"/>
    <property type="match status" value="1"/>
</dbReference>
<dbReference type="EMBL" id="JABEND010000008">
    <property type="protein sequence ID" value="NNG36869.1"/>
    <property type="molecule type" value="Genomic_DNA"/>
</dbReference>
<organism evidence="13 14">
    <name type="scientific">Nakamurella aerolata</name>
    <dbReference type="NCBI Taxonomy" id="1656892"/>
    <lineage>
        <taxon>Bacteria</taxon>
        <taxon>Bacillati</taxon>
        <taxon>Actinomycetota</taxon>
        <taxon>Actinomycetes</taxon>
        <taxon>Nakamurellales</taxon>
        <taxon>Nakamurellaceae</taxon>
        <taxon>Nakamurella</taxon>
    </lineage>
</organism>
<feature type="binding site" evidence="10">
    <location>
        <position position="258"/>
    </location>
    <ligand>
        <name>Mg(2+)</name>
        <dbReference type="ChEBI" id="CHEBI:18420"/>
        <label>1</label>
    </ligand>
</feature>
<dbReference type="NCBIfam" id="NF002378">
    <property type="entry name" value="PRK01372.1"/>
    <property type="match status" value="1"/>
</dbReference>
<feature type="binding site" evidence="10">
    <location>
        <position position="271"/>
    </location>
    <ligand>
        <name>Mg(2+)</name>
        <dbReference type="ChEBI" id="CHEBI:18420"/>
        <label>2</label>
    </ligand>
</feature>
<evidence type="ECO:0000259" key="12">
    <source>
        <dbReference type="PROSITE" id="PS50975"/>
    </source>
</evidence>
<dbReference type="Pfam" id="PF07478">
    <property type="entry name" value="Dala_Dala_lig_C"/>
    <property type="match status" value="1"/>
</dbReference>
<evidence type="ECO:0000256" key="10">
    <source>
        <dbReference type="PIRSR" id="PIRSR039102-3"/>
    </source>
</evidence>
<evidence type="ECO:0000256" key="9">
    <source>
        <dbReference type="ARBA" id="ARBA00023316"/>
    </source>
</evidence>
<evidence type="ECO:0000256" key="3">
    <source>
        <dbReference type="ARBA" id="ARBA00022490"/>
    </source>
</evidence>
<keyword evidence="10" id="KW-0464">Manganese</keyword>
<dbReference type="EC" id="6.3.2.4" evidence="13"/>
<keyword evidence="8" id="KW-0573">Peptidoglycan synthesis</keyword>
<dbReference type="GO" id="GO:0008716">
    <property type="term" value="F:D-alanine-D-alanine ligase activity"/>
    <property type="evidence" value="ECO:0007669"/>
    <property type="project" value="UniProtKB-EC"/>
</dbReference>
<evidence type="ECO:0000256" key="7">
    <source>
        <dbReference type="ARBA" id="ARBA00022960"/>
    </source>
</evidence>
<feature type="binding site" evidence="10">
    <location>
        <position position="271"/>
    </location>
    <ligand>
        <name>Mg(2+)</name>
        <dbReference type="ChEBI" id="CHEBI:18420"/>
        <label>1</label>
    </ligand>
</feature>
<dbReference type="InterPro" id="IPR011095">
    <property type="entry name" value="Dala_Dala_lig_C"/>
</dbReference>